<evidence type="ECO:0000256" key="3">
    <source>
        <dbReference type="ARBA" id="ARBA00022729"/>
    </source>
</evidence>
<dbReference type="EC" id="5.2.1.8" evidence="7"/>
<dbReference type="FunFam" id="3.10.50.40:FF:000045">
    <property type="entry name" value="Peptidyl-prolyl cis-trans isomerase"/>
    <property type="match status" value="1"/>
</dbReference>
<evidence type="ECO:0000256" key="4">
    <source>
        <dbReference type="ARBA" id="ARBA00023110"/>
    </source>
</evidence>
<dbReference type="RefSeq" id="WP_104710812.1">
    <property type="nucleotide sequence ID" value="NZ_PTRA01000001.1"/>
</dbReference>
<evidence type="ECO:0000256" key="5">
    <source>
        <dbReference type="ARBA" id="ARBA00023235"/>
    </source>
</evidence>
<evidence type="ECO:0000256" key="2">
    <source>
        <dbReference type="ARBA" id="ARBA00006577"/>
    </source>
</evidence>
<keyword evidence="11" id="KW-1185">Reference proteome</keyword>
<dbReference type="PROSITE" id="PS50059">
    <property type="entry name" value="FKBP_PPIASE"/>
    <property type="match status" value="1"/>
</dbReference>
<gene>
    <name evidence="10" type="ORF">C5O19_06885</name>
</gene>
<dbReference type="Pfam" id="PF01346">
    <property type="entry name" value="FKBP_N"/>
    <property type="match status" value="1"/>
</dbReference>
<evidence type="ECO:0000256" key="7">
    <source>
        <dbReference type="RuleBase" id="RU003915"/>
    </source>
</evidence>
<dbReference type="Pfam" id="PF00254">
    <property type="entry name" value="FKBP_C"/>
    <property type="match status" value="1"/>
</dbReference>
<dbReference type="PANTHER" id="PTHR43811">
    <property type="entry name" value="FKBP-TYPE PEPTIDYL-PROLYL CIS-TRANS ISOMERASE FKPA"/>
    <property type="match status" value="1"/>
</dbReference>
<accession>A0A2S7INR8</accession>
<keyword evidence="5 6" id="KW-0413">Isomerase</keyword>
<dbReference type="EMBL" id="PTRA01000001">
    <property type="protein sequence ID" value="PQA59372.1"/>
    <property type="molecule type" value="Genomic_DNA"/>
</dbReference>
<evidence type="ECO:0000313" key="11">
    <source>
        <dbReference type="Proteomes" id="UP000239590"/>
    </source>
</evidence>
<sequence length="253" mass="27653">MKKSSIAILLVSCSMTAFAQAKKPAPKPAVKKPVSAATTAAGLKTPMDSVSYAIGMDMARSLKNPMLKGLNMDLVAKAIRDSKDEKYILTQDQYQATLSNFSQQMQSKQAEAQAQTQAENAKKYEPNRLAGEKFLAENKTKDSVVTTASGLEYKILKLGTGPKPALTDKVKTHYHGTLIDGTVFDSSVDRGEPISFPLNGVIQGWQEGLQLMPVGSKFRLFVPYQLAYGERNAGQIQPYSALIFDVELLEIEK</sequence>
<dbReference type="GO" id="GO:0003755">
    <property type="term" value="F:peptidyl-prolyl cis-trans isomerase activity"/>
    <property type="evidence" value="ECO:0007669"/>
    <property type="project" value="UniProtKB-UniRule"/>
</dbReference>
<feature type="domain" description="PPIase FKBP-type" evidence="9">
    <location>
        <begin position="167"/>
        <end position="252"/>
    </location>
</feature>
<proteinExistence type="inferred from homology"/>
<dbReference type="InterPro" id="IPR036944">
    <property type="entry name" value="PPIase_FKBP_N_sf"/>
</dbReference>
<keyword evidence="4 6" id="KW-0697">Rotamase</keyword>
<dbReference type="Gene3D" id="3.10.50.40">
    <property type="match status" value="1"/>
</dbReference>
<organism evidence="10 11">
    <name type="scientific">Siphonobacter curvatus</name>
    <dbReference type="NCBI Taxonomy" id="2094562"/>
    <lineage>
        <taxon>Bacteria</taxon>
        <taxon>Pseudomonadati</taxon>
        <taxon>Bacteroidota</taxon>
        <taxon>Cytophagia</taxon>
        <taxon>Cytophagales</taxon>
        <taxon>Cytophagaceae</taxon>
        <taxon>Siphonobacter</taxon>
    </lineage>
</organism>
<dbReference type="GO" id="GO:0006457">
    <property type="term" value="P:protein folding"/>
    <property type="evidence" value="ECO:0007669"/>
    <property type="project" value="InterPro"/>
</dbReference>
<dbReference type="OrthoDB" id="9814548at2"/>
<comment type="similarity">
    <text evidence="2 7">Belongs to the FKBP-type PPIase family.</text>
</comment>
<comment type="catalytic activity">
    <reaction evidence="1 6 7">
        <text>[protein]-peptidylproline (omega=180) = [protein]-peptidylproline (omega=0)</text>
        <dbReference type="Rhea" id="RHEA:16237"/>
        <dbReference type="Rhea" id="RHEA-COMP:10747"/>
        <dbReference type="Rhea" id="RHEA-COMP:10748"/>
        <dbReference type="ChEBI" id="CHEBI:83833"/>
        <dbReference type="ChEBI" id="CHEBI:83834"/>
        <dbReference type="EC" id="5.2.1.8"/>
    </reaction>
</comment>
<evidence type="ECO:0000256" key="1">
    <source>
        <dbReference type="ARBA" id="ARBA00000971"/>
    </source>
</evidence>
<protein>
    <recommendedName>
        <fullName evidence="7">Peptidyl-prolyl cis-trans isomerase</fullName>
        <ecNumber evidence="7">5.2.1.8</ecNumber>
    </recommendedName>
</protein>
<evidence type="ECO:0000256" key="6">
    <source>
        <dbReference type="PROSITE-ProRule" id="PRU00277"/>
    </source>
</evidence>
<evidence type="ECO:0000259" key="9">
    <source>
        <dbReference type="PROSITE" id="PS50059"/>
    </source>
</evidence>
<dbReference type="PANTHER" id="PTHR43811:SF23">
    <property type="entry name" value="FKBP-TYPE 22 KDA PEPTIDYL-PROLYL CIS-TRANS ISOMERASE"/>
    <property type="match status" value="1"/>
</dbReference>
<dbReference type="InterPro" id="IPR046357">
    <property type="entry name" value="PPIase_dom_sf"/>
</dbReference>
<comment type="caution">
    <text evidence="10">The sequence shown here is derived from an EMBL/GenBank/DDBJ whole genome shotgun (WGS) entry which is preliminary data.</text>
</comment>
<dbReference type="SUPFAM" id="SSF54534">
    <property type="entry name" value="FKBP-like"/>
    <property type="match status" value="1"/>
</dbReference>
<feature type="signal peptide" evidence="8">
    <location>
        <begin position="1"/>
        <end position="19"/>
    </location>
</feature>
<dbReference type="InterPro" id="IPR000774">
    <property type="entry name" value="PPIase_FKBP_N"/>
</dbReference>
<reference evidence="11" key="1">
    <citation type="submission" date="2018-02" db="EMBL/GenBank/DDBJ databases">
        <title>Genome sequencing of Solimonas sp. HR-BB.</title>
        <authorList>
            <person name="Lee Y."/>
            <person name="Jeon C.O."/>
        </authorList>
    </citation>
    <scope>NUCLEOTIDE SEQUENCE [LARGE SCALE GENOMIC DNA]</scope>
    <source>
        <strain evidence="11">HR-U</strain>
    </source>
</reference>
<dbReference type="Proteomes" id="UP000239590">
    <property type="component" value="Unassembled WGS sequence"/>
</dbReference>
<keyword evidence="3 8" id="KW-0732">Signal</keyword>
<evidence type="ECO:0000313" key="10">
    <source>
        <dbReference type="EMBL" id="PQA59372.1"/>
    </source>
</evidence>
<dbReference type="Gene3D" id="1.10.287.460">
    <property type="entry name" value="Peptidyl-prolyl cis-trans isomerase, FKBP-type, N-terminal domain"/>
    <property type="match status" value="1"/>
</dbReference>
<name>A0A2S7INR8_9BACT</name>
<feature type="chain" id="PRO_5015549462" description="Peptidyl-prolyl cis-trans isomerase" evidence="8">
    <location>
        <begin position="20"/>
        <end position="253"/>
    </location>
</feature>
<evidence type="ECO:0000256" key="8">
    <source>
        <dbReference type="SAM" id="SignalP"/>
    </source>
</evidence>
<dbReference type="AlphaFoldDB" id="A0A2S7INR8"/>
<dbReference type="InterPro" id="IPR001179">
    <property type="entry name" value="PPIase_FKBP_dom"/>
</dbReference>